<feature type="compositionally biased region" description="Low complexity" evidence="1">
    <location>
        <begin position="67"/>
        <end position="78"/>
    </location>
</feature>
<proteinExistence type="predicted"/>
<gene>
    <name evidence="2" type="ordered locus">Os07g0626650</name>
</gene>
<evidence type="ECO:0000313" key="3">
    <source>
        <dbReference type="Proteomes" id="UP000000763"/>
    </source>
</evidence>
<accession>C7J4Z0</accession>
<dbReference type="Proteomes" id="UP000000763">
    <property type="component" value="Chromosome 7"/>
</dbReference>
<protein>
    <submittedName>
        <fullName evidence="2">Os07g0626650 protein</fullName>
    </submittedName>
</protein>
<dbReference type="KEGG" id="dosa:Os07g0626650"/>
<organism evidence="2 3">
    <name type="scientific">Oryza sativa subsp. japonica</name>
    <name type="common">Rice</name>
    <dbReference type="NCBI Taxonomy" id="39947"/>
    <lineage>
        <taxon>Eukaryota</taxon>
        <taxon>Viridiplantae</taxon>
        <taxon>Streptophyta</taxon>
        <taxon>Embryophyta</taxon>
        <taxon>Tracheophyta</taxon>
        <taxon>Spermatophyta</taxon>
        <taxon>Magnoliopsida</taxon>
        <taxon>Liliopsida</taxon>
        <taxon>Poales</taxon>
        <taxon>Poaceae</taxon>
        <taxon>BOP clade</taxon>
        <taxon>Oryzoideae</taxon>
        <taxon>Oryzeae</taxon>
        <taxon>Oryzinae</taxon>
        <taxon>Oryza</taxon>
        <taxon>Oryza sativa</taxon>
    </lineage>
</organism>
<feature type="compositionally biased region" description="Gly residues" evidence="1">
    <location>
        <begin position="31"/>
        <end position="41"/>
    </location>
</feature>
<evidence type="ECO:0000313" key="2">
    <source>
        <dbReference type="EMBL" id="BAH94030.1"/>
    </source>
</evidence>
<evidence type="ECO:0000256" key="1">
    <source>
        <dbReference type="SAM" id="MobiDB-lite"/>
    </source>
</evidence>
<dbReference type="AlphaFoldDB" id="C7J4Z0"/>
<feature type="region of interest" description="Disordered" evidence="1">
    <location>
        <begin position="1"/>
        <end position="78"/>
    </location>
</feature>
<sequence length="104" mass="10492">LEHAWPALLGRPPRADPHRSADSPAAAATGVGVGGGLGDGGLHARVHHRGFSRGHGDLRRAAPASTPDPVADGAAAVEAAASSARHQATLLPSFPSLKTWGSDR</sequence>
<reference evidence="3" key="2">
    <citation type="journal article" date="2008" name="Nucleic Acids Res.">
        <title>The rice annotation project database (RAP-DB): 2008 update.</title>
        <authorList>
            <consortium name="The rice annotation project (RAP)"/>
        </authorList>
    </citation>
    <scope>GENOME REANNOTATION</scope>
    <source>
        <strain evidence="3">cv. Nipponbare</strain>
    </source>
</reference>
<reference evidence="2 3" key="1">
    <citation type="journal article" date="2005" name="Nature">
        <title>The map-based sequence of the rice genome.</title>
        <authorList>
            <consortium name="International rice genome sequencing project (IRGSP)"/>
            <person name="Matsumoto T."/>
            <person name="Wu J."/>
            <person name="Kanamori H."/>
            <person name="Katayose Y."/>
            <person name="Fujisawa M."/>
            <person name="Namiki N."/>
            <person name="Mizuno H."/>
            <person name="Yamamoto K."/>
            <person name="Antonio B.A."/>
            <person name="Baba T."/>
            <person name="Sakata K."/>
            <person name="Nagamura Y."/>
            <person name="Aoki H."/>
            <person name="Arikawa K."/>
            <person name="Arita K."/>
            <person name="Bito T."/>
            <person name="Chiden Y."/>
            <person name="Fujitsuka N."/>
            <person name="Fukunaka R."/>
            <person name="Hamada M."/>
            <person name="Harada C."/>
            <person name="Hayashi A."/>
            <person name="Hijishita S."/>
            <person name="Honda M."/>
            <person name="Hosokawa S."/>
            <person name="Ichikawa Y."/>
            <person name="Idonuma A."/>
            <person name="Iijima M."/>
            <person name="Ikeda M."/>
            <person name="Ikeno M."/>
            <person name="Ito K."/>
            <person name="Ito S."/>
            <person name="Ito T."/>
            <person name="Ito Y."/>
            <person name="Ito Y."/>
            <person name="Iwabuchi A."/>
            <person name="Kamiya K."/>
            <person name="Karasawa W."/>
            <person name="Kurita K."/>
            <person name="Katagiri S."/>
            <person name="Kikuta A."/>
            <person name="Kobayashi H."/>
            <person name="Kobayashi N."/>
            <person name="Machita K."/>
            <person name="Maehara T."/>
            <person name="Masukawa M."/>
            <person name="Mizubayashi T."/>
            <person name="Mukai Y."/>
            <person name="Nagasaki H."/>
            <person name="Nagata Y."/>
            <person name="Naito S."/>
            <person name="Nakashima M."/>
            <person name="Nakama Y."/>
            <person name="Nakamichi Y."/>
            <person name="Nakamura M."/>
            <person name="Meguro A."/>
            <person name="Negishi M."/>
            <person name="Ohta I."/>
            <person name="Ohta T."/>
            <person name="Okamoto M."/>
            <person name="Ono N."/>
            <person name="Saji S."/>
            <person name="Sakaguchi M."/>
            <person name="Sakai K."/>
            <person name="Shibata M."/>
            <person name="Shimokawa T."/>
            <person name="Song J."/>
            <person name="Takazaki Y."/>
            <person name="Terasawa K."/>
            <person name="Tsugane M."/>
            <person name="Tsuji K."/>
            <person name="Ueda S."/>
            <person name="Waki K."/>
            <person name="Yamagata H."/>
            <person name="Yamamoto M."/>
            <person name="Yamamoto S."/>
            <person name="Yamane H."/>
            <person name="Yoshiki S."/>
            <person name="Yoshihara R."/>
            <person name="Yukawa K."/>
            <person name="Zhong H."/>
            <person name="Yano M."/>
            <person name="Yuan Q."/>
            <person name="Ouyang S."/>
            <person name="Liu J."/>
            <person name="Jones K.M."/>
            <person name="Gansberger K."/>
            <person name="Moffat K."/>
            <person name="Hill J."/>
            <person name="Bera J."/>
            <person name="Fadrosh D."/>
            <person name="Jin S."/>
            <person name="Johri S."/>
            <person name="Kim M."/>
            <person name="Overton L."/>
            <person name="Reardon M."/>
            <person name="Tsitrin T."/>
            <person name="Vuong H."/>
            <person name="Weaver B."/>
            <person name="Ciecko A."/>
            <person name="Tallon L."/>
            <person name="Jackson J."/>
            <person name="Pai G."/>
            <person name="Aken S.V."/>
            <person name="Utterback T."/>
            <person name="Reidmuller S."/>
            <person name="Feldblyum T."/>
            <person name="Hsiao J."/>
            <person name="Zismann V."/>
            <person name="Iobst S."/>
            <person name="de Vazeille A.R."/>
            <person name="Buell C.R."/>
            <person name="Ying K."/>
            <person name="Li Y."/>
            <person name="Lu T."/>
            <person name="Huang Y."/>
            <person name="Zhao Q."/>
            <person name="Feng Q."/>
            <person name="Zhang L."/>
            <person name="Zhu J."/>
            <person name="Weng Q."/>
            <person name="Mu J."/>
            <person name="Lu Y."/>
            <person name="Fan D."/>
            <person name="Liu Y."/>
            <person name="Guan J."/>
            <person name="Zhang Y."/>
            <person name="Yu S."/>
            <person name="Liu X."/>
            <person name="Zhang Y."/>
            <person name="Hong G."/>
            <person name="Han B."/>
            <person name="Choisne N."/>
            <person name="Demange N."/>
            <person name="Orjeda G."/>
            <person name="Samain S."/>
            <person name="Cattolico L."/>
            <person name="Pelletier E."/>
            <person name="Couloux A."/>
            <person name="Segurens B."/>
            <person name="Wincker P."/>
            <person name="D'Hont A."/>
            <person name="Scarpelli C."/>
            <person name="Weissenbach J."/>
            <person name="Salanoubat M."/>
            <person name="Quetier F."/>
            <person name="Yu Y."/>
            <person name="Kim H.R."/>
            <person name="Rambo T."/>
            <person name="Currie J."/>
            <person name="Collura K."/>
            <person name="Luo M."/>
            <person name="Yang T."/>
            <person name="Ammiraju J.S.S."/>
            <person name="Engler F."/>
            <person name="Soderlund C."/>
            <person name="Wing R.A."/>
            <person name="Palmer L.E."/>
            <person name="de la Bastide M."/>
            <person name="Spiegel L."/>
            <person name="Nascimento L."/>
            <person name="Zutavern T."/>
            <person name="O'Shaughnessy A."/>
            <person name="Dike S."/>
            <person name="Dedhia N."/>
            <person name="Preston R."/>
            <person name="Balija V."/>
            <person name="McCombie W.R."/>
            <person name="Chow T."/>
            <person name="Chen H."/>
            <person name="Chung M."/>
            <person name="Chen C."/>
            <person name="Shaw J."/>
            <person name="Wu H."/>
            <person name="Hsiao K."/>
            <person name="Chao Y."/>
            <person name="Chu M."/>
            <person name="Cheng C."/>
            <person name="Hour A."/>
            <person name="Lee P."/>
            <person name="Lin S."/>
            <person name="Lin Y."/>
            <person name="Liou J."/>
            <person name="Liu S."/>
            <person name="Hsing Y."/>
            <person name="Raghuvanshi S."/>
            <person name="Mohanty A."/>
            <person name="Bharti A.K."/>
            <person name="Gaur A."/>
            <person name="Gupta V."/>
            <person name="Kumar D."/>
            <person name="Ravi V."/>
            <person name="Vij S."/>
            <person name="Kapur A."/>
            <person name="Khurana P."/>
            <person name="Khurana P."/>
            <person name="Khurana J.P."/>
            <person name="Tyagi A.K."/>
            <person name="Gaikwad K."/>
            <person name="Singh A."/>
            <person name="Dalal V."/>
            <person name="Srivastava S."/>
            <person name="Dixit A."/>
            <person name="Pal A.K."/>
            <person name="Ghazi I.A."/>
            <person name="Yadav M."/>
            <person name="Pandit A."/>
            <person name="Bhargava A."/>
            <person name="Sureshbabu K."/>
            <person name="Batra K."/>
            <person name="Sharma T.R."/>
            <person name="Mohapatra T."/>
            <person name="Singh N.K."/>
            <person name="Messing J."/>
            <person name="Nelson A.B."/>
            <person name="Fuks G."/>
            <person name="Kavchok S."/>
            <person name="Keizer G."/>
            <person name="Linton E."/>
            <person name="Llaca V."/>
            <person name="Song R."/>
            <person name="Tanyolac B."/>
            <person name="Young S."/>
            <person name="Ho-Il K."/>
            <person name="Hahn J.H."/>
            <person name="Sangsakoo G."/>
            <person name="Vanavichit A."/>
            <person name="de Mattos Luiz.A.T."/>
            <person name="Zimmer P.D."/>
            <person name="Malone G."/>
            <person name="Dellagostin O."/>
            <person name="de Oliveira A.C."/>
            <person name="Bevan M."/>
            <person name="Bancroft I."/>
            <person name="Minx P."/>
            <person name="Cordum H."/>
            <person name="Wilson R."/>
            <person name="Cheng Z."/>
            <person name="Jin W."/>
            <person name="Jiang J."/>
            <person name="Leong S.A."/>
            <person name="Iwama H."/>
            <person name="Gojobori T."/>
            <person name="Itoh T."/>
            <person name="Niimura Y."/>
            <person name="Fujii Y."/>
            <person name="Habara T."/>
            <person name="Sakai H."/>
            <person name="Sato Y."/>
            <person name="Wilson G."/>
            <person name="Kumar K."/>
            <person name="McCouch S."/>
            <person name="Juretic N."/>
            <person name="Hoen D."/>
            <person name="Wright S."/>
            <person name="Bruskiewich R."/>
            <person name="Bureau T."/>
            <person name="Miyao A."/>
            <person name="Hirochika H."/>
            <person name="Nishikawa T."/>
            <person name="Kadowaki K."/>
            <person name="Sugiura M."/>
            <person name="Burr B."/>
            <person name="Sasaki T."/>
        </authorList>
    </citation>
    <scope>NUCLEOTIDE SEQUENCE [LARGE SCALE GENOMIC DNA]</scope>
    <source>
        <strain evidence="3">cv. Nipponbare</strain>
    </source>
</reference>
<dbReference type="EMBL" id="AP008213">
    <property type="protein sequence ID" value="BAH94030.1"/>
    <property type="molecule type" value="Genomic_DNA"/>
</dbReference>
<feature type="non-terminal residue" evidence="2">
    <location>
        <position position="1"/>
    </location>
</feature>
<name>C7J4Z0_ORYSJ</name>